<keyword evidence="1" id="KW-1133">Transmembrane helix</keyword>
<keyword evidence="2" id="KW-1185">Reference proteome</keyword>
<evidence type="ECO:0000256" key="1">
    <source>
        <dbReference type="SAM" id="Phobius"/>
    </source>
</evidence>
<reference evidence="3" key="1">
    <citation type="submission" date="2025-08" db="UniProtKB">
        <authorList>
            <consortium name="RefSeq"/>
        </authorList>
    </citation>
    <scope>IDENTIFICATION</scope>
    <source>
        <strain evidence="3">15112-1751.03</strain>
        <tissue evidence="3">Whole Adult</tissue>
    </source>
</reference>
<feature type="transmembrane region" description="Helical" evidence="1">
    <location>
        <begin position="90"/>
        <end position="112"/>
    </location>
</feature>
<feature type="transmembrane region" description="Helical" evidence="1">
    <location>
        <begin position="12"/>
        <end position="32"/>
    </location>
</feature>
<sequence>MVSALNGFGLAIGTMDIIGAVFFELMIICMLWRSRVTVKKTASKQAKKMTFQGKEVGRRMLWIYVFLLNIWILASVLLICGIFLNKPQLLIFWLIWCLGGLILDIVFMLWWLWELLTGDAIDALTNILISILTMAIEFCFVYAVYNIYINLSSSGDGASNYIHPLLRFSYFLF</sequence>
<evidence type="ECO:0000313" key="3">
    <source>
        <dbReference type="RefSeq" id="XP_034105692.1"/>
    </source>
</evidence>
<gene>
    <name evidence="3" type="primary">LOC117568897</name>
</gene>
<name>A0A6P8YDF0_DROAB</name>
<dbReference type="Proteomes" id="UP000515160">
    <property type="component" value="Chromosome 3"/>
</dbReference>
<keyword evidence="1" id="KW-0812">Transmembrane</keyword>
<proteinExistence type="predicted"/>
<protein>
    <submittedName>
        <fullName evidence="3">Uncharacterized protein LOC117568897</fullName>
    </submittedName>
</protein>
<dbReference type="AlphaFoldDB" id="A0A6P8YDF0"/>
<dbReference type="RefSeq" id="XP_034105692.1">
    <property type="nucleotide sequence ID" value="XM_034249801.2"/>
</dbReference>
<accession>A0A6P8YDF0</accession>
<evidence type="ECO:0000313" key="2">
    <source>
        <dbReference type="Proteomes" id="UP000515160"/>
    </source>
</evidence>
<dbReference type="InterPro" id="IPR031720">
    <property type="entry name" value="DUF4728"/>
</dbReference>
<keyword evidence="1" id="KW-0472">Membrane</keyword>
<dbReference type="Pfam" id="PF15860">
    <property type="entry name" value="DUF4728"/>
    <property type="match status" value="1"/>
</dbReference>
<organism evidence="2 3">
    <name type="scientific">Drosophila albomicans</name>
    <name type="common">Fruit fly</name>
    <dbReference type="NCBI Taxonomy" id="7291"/>
    <lineage>
        <taxon>Eukaryota</taxon>
        <taxon>Metazoa</taxon>
        <taxon>Ecdysozoa</taxon>
        <taxon>Arthropoda</taxon>
        <taxon>Hexapoda</taxon>
        <taxon>Insecta</taxon>
        <taxon>Pterygota</taxon>
        <taxon>Neoptera</taxon>
        <taxon>Endopterygota</taxon>
        <taxon>Diptera</taxon>
        <taxon>Brachycera</taxon>
        <taxon>Muscomorpha</taxon>
        <taxon>Ephydroidea</taxon>
        <taxon>Drosophilidae</taxon>
        <taxon>Drosophila</taxon>
    </lineage>
</organism>
<feature type="transmembrane region" description="Helical" evidence="1">
    <location>
        <begin position="61"/>
        <end position="84"/>
    </location>
</feature>
<dbReference type="GeneID" id="117568897"/>
<dbReference type="OrthoDB" id="7837036at2759"/>
<feature type="transmembrane region" description="Helical" evidence="1">
    <location>
        <begin position="124"/>
        <end position="145"/>
    </location>
</feature>